<keyword evidence="9" id="KW-1133">Transmembrane helix</keyword>
<dbReference type="PROSITE" id="PS50109">
    <property type="entry name" value="HIS_KIN"/>
    <property type="match status" value="1"/>
</dbReference>
<evidence type="ECO:0000256" key="9">
    <source>
        <dbReference type="SAM" id="Phobius"/>
    </source>
</evidence>
<dbReference type="InterPro" id="IPR011990">
    <property type="entry name" value="TPR-like_helical_dom_sf"/>
</dbReference>
<dbReference type="EMBL" id="JAABOO010000001">
    <property type="protein sequence ID" value="NER13207.1"/>
    <property type="molecule type" value="Genomic_DNA"/>
</dbReference>
<dbReference type="GO" id="GO:0000155">
    <property type="term" value="F:phosphorelay sensor kinase activity"/>
    <property type="evidence" value="ECO:0007669"/>
    <property type="project" value="InterPro"/>
</dbReference>
<name>A0A6P0UJQ1_9FLAO</name>
<keyword evidence="7" id="KW-0067">ATP-binding</keyword>
<evidence type="ECO:0000256" key="6">
    <source>
        <dbReference type="ARBA" id="ARBA00022777"/>
    </source>
</evidence>
<keyword evidence="6" id="KW-0418">Kinase</keyword>
<dbReference type="GO" id="GO:0046983">
    <property type="term" value="F:protein dimerization activity"/>
    <property type="evidence" value="ECO:0007669"/>
    <property type="project" value="InterPro"/>
</dbReference>
<comment type="caution">
    <text evidence="11">The sequence shown here is derived from an EMBL/GenBank/DDBJ whole genome shotgun (WGS) entry which is preliminary data.</text>
</comment>
<keyword evidence="8" id="KW-0902">Two-component regulatory system</keyword>
<dbReference type="Pfam" id="PF02518">
    <property type="entry name" value="HATPase_c"/>
    <property type="match status" value="1"/>
</dbReference>
<keyword evidence="3" id="KW-0597">Phosphoprotein</keyword>
<feature type="transmembrane region" description="Helical" evidence="9">
    <location>
        <begin position="360"/>
        <end position="379"/>
    </location>
</feature>
<evidence type="ECO:0000256" key="4">
    <source>
        <dbReference type="ARBA" id="ARBA00022679"/>
    </source>
</evidence>
<keyword evidence="5" id="KW-0547">Nucleotide-binding</keyword>
<dbReference type="InterPro" id="IPR003594">
    <property type="entry name" value="HATPase_dom"/>
</dbReference>
<evidence type="ECO:0000313" key="11">
    <source>
        <dbReference type="EMBL" id="NER13207.1"/>
    </source>
</evidence>
<protein>
    <recommendedName>
        <fullName evidence="2">histidine kinase</fullName>
        <ecNumber evidence="2">2.7.13.3</ecNumber>
    </recommendedName>
</protein>
<keyword evidence="4" id="KW-0808">Transferase</keyword>
<dbReference type="SMART" id="SM00387">
    <property type="entry name" value="HATPase_c"/>
    <property type="match status" value="1"/>
</dbReference>
<keyword evidence="9" id="KW-0812">Transmembrane</keyword>
<evidence type="ECO:0000256" key="2">
    <source>
        <dbReference type="ARBA" id="ARBA00012438"/>
    </source>
</evidence>
<dbReference type="PANTHER" id="PTHR24421:SF10">
    <property type="entry name" value="NITRATE_NITRITE SENSOR PROTEIN NARQ"/>
    <property type="match status" value="1"/>
</dbReference>
<feature type="domain" description="Histidine kinase" evidence="10">
    <location>
        <begin position="531"/>
        <end position="618"/>
    </location>
</feature>
<dbReference type="Pfam" id="PF07730">
    <property type="entry name" value="HisKA_3"/>
    <property type="match status" value="1"/>
</dbReference>
<evidence type="ECO:0000256" key="5">
    <source>
        <dbReference type="ARBA" id="ARBA00022741"/>
    </source>
</evidence>
<sequence length="618" mass="72120">MAFLHAQEADNKKLIKDILKQIQLKEVNNASRILNEFKIKDEEEGLLKTLFLNEINYLKNGSYPQDYTSFLDKEGEEASSFIRSYILLTKSKFIESQSSDKDSLIFSLKIDAYEQAEASEVKYLKSYVLNDVLSYLFKSEQLDHFYTYYLSQYEHQVQSDYERAYFYYYETCFKIRNNDFSDASKIYKGLKLLKNDEKNLKGEFFQTIGAIKEYFFNELDSARFYYGKALNIFKTQDSYYSRSRMLGIYNNLGIVKFRSENNQLALRDFNEAKNLALELNRKRNLVDIYDWLYQVHKKNDHKDSTIYYLDKKYNLEKELDRTQQSISITELQTKYQTEKKEKENLLLKQDLLITDNRKNLAYGATAVLILTVISVVFVLKNTRKKKQLAEQQHLLKSREIENLLKDQELQQIDALIAGQEKERQRIANELHDNLGGDLATLKLHFHHLQEKSKRTKEEEKLFEKTGDLLEEAYQKTRQMAHAKNSGVIAKMGLLPAVKKMAGKISLANKIKVEVHDSGLSRRLENSLEITIFRMLQELITNCIKHAKAELIVIYLTEHEESLNIMVEDNGVGFDIKKVNKQEGMGLYSIERRAELIGGTMTVESHKNKGTTVILDIPL</sequence>
<dbReference type="InterPro" id="IPR050482">
    <property type="entry name" value="Sensor_HK_TwoCompSys"/>
</dbReference>
<proteinExistence type="predicted"/>
<keyword evidence="9" id="KW-0472">Membrane</keyword>
<dbReference type="SUPFAM" id="SSF55874">
    <property type="entry name" value="ATPase domain of HSP90 chaperone/DNA topoisomerase II/histidine kinase"/>
    <property type="match status" value="1"/>
</dbReference>
<dbReference type="PANTHER" id="PTHR24421">
    <property type="entry name" value="NITRATE/NITRITE SENSOR PROTEIN NARX-RELATED"/>
    <property type="match status" value="1"/>
</dbReference>
<dbReference type="InterPro" id="IPR011712">
    <property type="entry name" value="Sig_transdc_His_kin_sub3_dim/P"/>
</dbReference>
<dbReference type="InterPro" id="IPR036890">
    <property type="entry name" value="HATPase_C_sf"/>
</dbReference>
<dbReference type="Gene3D" id="1.25.40.10">
    <property type="entry name" value="Tetratricopeptide repeat domain"/>
    <property type="match status" value="1"/>
</dbReference>
<dbReference type="Gene3D" id="1.20.5.1930">
    <property type="match status" value="1"/>
</dbReference>
<comment type="catalytic activity">
    <reaction evidence="1">
        <text>ATP + protein L-histidine = ADP + protein N-phospho-L-histidine.</text>
        <dbReference type="EC" id="2.7.13.3"/>
    </reaction>
</comment>
<dbReference type="Gene3D" id="3.30.565.10">
    <property type="entry name" value="Histidine kinase-like ATPase, C-terminal domain"/>
    <property type="match status" value="1"/>
</dbReference>
<dbReference type="RefSeq" id="WP_163606203.1">
    <property type="nucleotide sequence ID" value="NZ_JAABOO010000001.1"/>
</dbReference>
<evidence type="ECO:0000256" key="1">
    <source>
        <dbReference type="ARBA" id="ARBA00000085"/>
    </source>
</evidence>
<keyword evidence="12" id="KW-1185">Reference proteome</keyword>
<dbReference type="AlphaFoldDB" id="A0A6P0UJQ1"/>
<evidence type="ECO:0000259" key="10">
    <source>
        <dbReference type="PROSITE" id="PS50109"/>
    </source>
</evidence>
<evidence type="ECO:0000256" key="8">
    <source>
        <dbReference type="ARBA" id="ARBA00023012"/>
    </source>
</evidence>
<dbReference type="EC" id="2.7.13.3" evidence="2"/>
<organism evidence="11 12">
    <name type="scientific">Leptobacterium flavescens</name>
    <dbReference type="NCBI Taxonomy" id="472055"/>
    <lineage>
        <taxon>Bacteria</taxon>
        <taxon>Pseudomonadati</taxon>
        <taxon>Bacteroidota</taxon>
        <taxon>Flavobacteriia</taxon>
        <taxon>Flavobacteriales</taxon>
        <taxon>Flavobacteriaceae</taxon>
        <taxon>Leptobacterium</taxon>
    </lineage>
</organism>
<reference evidence="11 12" key="1">
    <citation type="submission" date="2020-01" db="EMBL/GenBank/DDBJ databases">
        <title>Leptobacterium flavescens.</title>
        <authorList>
            <person name="Wang G."/>
        </authorList>
    </citation>
    <scope>NUCLEOTIDE SEQUENCE [LARGE SCALE GENOMIC DNA]</scope>
    <source>
        <strain evidence="11 12">KCTC 22160</strain>
    </source>
</reference>
<evidence type="ECO:0000313" key="12">
    <source>
        <dbReference type="Proteomes" id="UP000468581"/>
    </source>
</evidence>
<evidence type="ECO:0000256" key="3">
    <source>
        <dbReference type="ARBA" id="ARBA00022553"/>
    </source>
</evidence>
<dbReference type="Proteomes" id="UP000468581">
    <property type="component" value="Unassembled WGS sequence"/>
</dbReference>
<gene>
    <name evidence="11" type="ORF">GWK08_07135</name>
</gene>
<dbReference type="GO" id="GO:0016020">
    <property type="term" value="C:membrane"/>
    <property type="evidence" value="ECO:0007669"/>
    <property type="project" value="InterPro"/>
</dbReference>
<dbReference type="CDD" id="cd16917">
    <property type="entry name" value="HATPase_UhpB-NarQ-NarX-like"/>
    <property type="match status" value="1"/>
</dbReference>
<dbReference type="GO" id="GO:0005524">
    <property type="term" value="F:ATP binding"/>
    <property type="evidence" value="ECO:0007669"/>
    <property type="project" value="UniProtKB-KW"/>
</dbReference>
<dbReference type="SUPFAM" id="SSF48452">
    <property type="entry name" value="TPR-like"/>
    <property type="match status" value="1"/>
</dbReference>
<accession>A0A6P0UJQ1</accession>
<dbReference type="InterPro" id="IPR005467">
    <property type="entry name" value="His_kinase_dom"/>
</dbReference>
<evidence type="ECO:0000256" key="7">
    <source>
        <dbReference type="ARBA" id="ARBA00022840"/>
    </source>
</evidence>